<keyword evidence="4" id="KW-0472">Membrane</keyword>
<keyword evidence="4" id="KW-0812">Transmembrane</keyword>
<dbReference type="EC" id="1.4.3.19" evidence="6"/>
<dbReference type="SUPFAM" id="SSF54373">
    <property type="entry name" value="FAD-linked reductases, C-terminal domain"/>
    <property type="match status" value="1"/>
</dbReference>
<gene>
    <name evidence="6" type="primary">thiO</name>
    <name evidence="6" type="ORF">EC580_08180</name>
</gene>
<dbReference type="PANTHER" id="PTHR13847">
    <property type="entry name" value="SARCOSINE DEHYDROGENASE-RELATED"/>
    <property type="match status" value="1"/>
</dbReference>
<organism evidence="6">
    <name type="scientific">Acidithiobacillus sulfuriphilus</name>
    <dbReference type="NCBI Taxonomy" id="1867749"/>
    <lineage>
        <taxon>Bacteria</taxon>
        <taxon>Pseudomonadati</taxon>
        <taxon>Pseudomonadota</taxon>
        <taxon>Acidithiobacillia</taxon>
        <taxon>Acidithiobacillales</taxon>
        <taxon>Acidithiobacillaceae</taxon>
        <taxon>Acidithiobacillus</taxon>
    </lineage>
</organism>
<dbReference type="InterPro" id="IPR012727">
    <property type="entry name" value="Gly_oxidase_ThiO"/>
</dbReference>
<dbReference type="GO" id="GO:0009228">
    <property type="term" value="P:thiamine biosynthetic process"/>
    <property type="evidence" value="ECO:0007669"/>
    <property type="project" value="UniProtKB-KW"/>
</dbReference>
<evidence type="ECO:0000256" key="1">
    <source>
        <dbReference type="ARBA" id="ARBA00004948"/>
    </source>
</evidence>
<dbReference type="Gene3D" id="3.50.50.60">
    <property type="entry name" value="FAD/NAD(P)-binding domain"/>
    <property type="match status" value="1"/>
</dbReference>
<dbReference type="OrthoDB" id="9805337at2"/>
<dbReference type="RefSeq" id="WP_123103950.1">
    <property type="nucleotide sequence ID" value="NZ_CP127527.1"/>
</dbReference>
<dbReference type="InterPro" id="IPR036188">
    <property type="entry name" value="FAD/NAD-bd_sf"/>
</dbReference>
<evidence type="ECO:0000256" key="3">
    <source>
        <dbReference type="ARBA" id="ARBA00023002"/>
    </source>
</evidence>
<name>A0A3M8R0U8_9PROT</name>
<keyword evidence="3 6" id="KW-0560">Oxidoreductase</keyword>
<feature type="transmembrane region" description="Helical" evidence="4">
    <location>
        <begin position="12"/>
        <end position="31"/>
    </location>
</feature>
<dbReference type="SUPFAM" id="SSF51905">
    <property type="entry name" value="FAD/NAD(P)-binding domain"/>
    <property type="match status" value="1"/>
</dbReference>
<comment type="caution">
    <text evidence="6">The sequence shown here is derived from an EMBL/GenBank/DDBJ whole genome shotgun (WGS) entry which is preliminary data.</text>
</comment>
<accession>A0A3M8R0U8</accession>
<evidence type="ECO:0000259" key="5">
    <source>
        <dbReference type="Pfam" id="PF01266"/>
    </source>
</evidence>
<evidence type="ECO:0000256" key="2">
    <source>
        <dbReference type="ARBA" id="ARBA00022977"/>
    </source>
</evidence>
<dbReference type="GO" id="GO:0009229">
    <property type="term" value="P:thiamine diphosphate biosynthetic process"/>
    <property type="evidence" value="ECO:0007669"/>
    <property type="project" value="UniProtKB-UniPathway"/>
</dbReference>
<evidence type="ECO:0000313" key="6">
    <source>
        <dbReference type="EMBL" id="RNF61651.1"/>
    </source>
</evidence>
<dbReference type="GO" id="GO:0005737">
    <property type="term" value="C:cytoplasm"/>
    <property type="evidence" value="ECO:0007669"/>
    <property type="project" value="TreeGrafter"/>
</dbReference>
<comment type="pathway">
    <text evidence="1">Cofactor biosynthesis; thiamine diphosphate biosynthesis.</text>
</comment>
<dbReference type="AlphaFoldDB" id="A0A3M8R0U8"/>
<dbReference type="UniPathway" id="UPA00060"/>
<dbReference type="PANTHER" id="PTHR13847:SF289">
    <property type="entry name" value="GLYCINE OXIDASE"/>
    <property type="match status" value="1"/>
</dbReference>
<dbReference type="Pfam" id="PF01266">
    <property type="entry name" value="DAO"/>
    <property type="match status" value="1"/>
</dbReference>
<reference evidence="6" key="1">
    <citation type="submission" date="2018-10" db="EMBL/GenBank/DDBJ databases">
        <title>Acidithiobacillus sulfuriphilus sp. nov.: an extremely acidophilic sulfur-oxidizing chemolithotroph isolated from a neutral pH environment.</title>
        <authorList>
            <person name="Falagan C."/>
            <person name="Moya-Beltran A."/>
            <person name="Quatrini R."/>
            <person name="Johnson D.B."/>
        </authorList>
    </citation>
    <scope>NUCLEOTIDE SEQUENCE [LARGE SCALE GENOMIC DNA]</scope>
    <source>
        <strain evidence="6">CJ-2</strain>
    </source>
</reference>
<keyword evidence="2" id="KW-0784">Thiamine biosynthesis</keyword>
<dbReference type="GO" id="GO:0050660">
    <property type="term" value="F:flavin adenine dinucleotide binding"/>
    <property type="evidence" value="ECO:0007669"/>
    <property type="project" value="InterPro"/>
</dbReference>
<proteinExistence type="predicted"/>
<protein>
    <submittedName>
        <fullName evidence="6">Glycine oxidase ThiO</fullName>
        <ecNumber evidence="6">1.4.3.19</ecNumber>
    </submittedName>
</protein>
<evidence type="ECO:0000256" key="4">
    <source>
        <dbReference type="SAM" id="Phobius"/>
    </source>
</evidence>
<dbReference type="GO" id="GO:0043799">
    <property type="term" value="F:glycine oxidase activity"/>
    <property type="evidence" value="ECO:0007669"/>
    <property type="project" value="UniProtKB-EC"/>
</dbReference>
<keyword evidence="4" id="KW-1133">Transmembrane helix</keyword>
<dbReference type="InterPro" id="IPR006076">
    <property type="entry name" value="FAD-dep_OxRdtase"/>
</dbReference>
<dbReference type="NCBIfam" id="TIGR02352">
    <property type="entry name" value="thiamin_ThiO"/>
    <property type="match status" value="1"/>
</dbReference>
<dbReference type="Gene3D" id="3.30.9.10">
    <property type="entry name" value="D-Amino Acid Oxidase, subunit A, domain 2"/>
    <property type="match status" value="1"/>
</dbReference>
<dbReference type="EMBL" id="RIZI01000167">
    <property type="protein sequence ID" value="RNF61651.1"/>
    <property type="molecule type" value="Genomic_DNA"/>
</dbReference>
<feature type="domain" description="FAD dependent oxidoreductase" evidence="5">
    <location>
        <begin position="10"/>
        <end position="351"/>
    </location>
</feature>
<sequence length="380" mass="40604">METWDIVGQDVVLVGAGAVGLVSAMVLAEAGMRVTLLEKGRVGQEASWAGGGILSPLFPWRYPPELLRLSGYSMDLYPQLAAELQRHTGIDPEWEPSGLIILDDGAQPIPADALSWGAAWGHRWVLEGEVAARERQPGLRTSAPALWCPEVAQIRNPRLLAALVARCRQLGVLIREGVAVEGFAQRKGRLIGVETTQGSLAAGRVIVTAGAWTGRLLGHTGIPMAIEPVRGQMLLLQGQPGALQHILMRNTHYMVPRRDGLILVGSTSEAVGFDKGVTAGARAALLAFAQEVFPPCRSYPLLRHWAGLRPGSHASVPYIGAIAGWEGLYVAAGHFRYGLTNAPATAQLLTHALVGQPAAIDPSPYWPGPERKKLDLSDPG</sequence>